<gene>
    <name evidence="2" type="ORF">EWM62_15610</name>
</gene>
<dbReference type="PANTHER" id="PTHR43328">
    <property type="entry name" value="ACETYLTRANSFERASE-RELATED"/>
    <property type="match status" value="1"/>
</dbReference>
<organism evidence="2 3">
    <name type="scientific">Mucilaginibacter terrigena</name>
    <dbReference type="NCBI Taxonomy" id="2492395"/>
    <lineage>
        <taxon>Bacteria</taxon>
        <taxon>Pseudomonadati</taxon>
        <taxon>Bacteroidota</taxon>
        <taxon>Sphingobacteriia</taxon>
        <taxon>Sphingobacteriales</taxon>
        <taxon>Sphingobacteriaceae</taxon>
        <taxon>Mucilaginibacter</taxon>
    </lineage>
</organism>
<evidence type="ECO:0000259" key="1">
    <source>
        <dbReference type="PROSITE" id="PS51186"/>
    </source>
</evidence>
<dbReference type="OrthoDB" id="9811523at2"/>
<name>A0A4Q5LMA6_9SPHI</name>
<dbReference type="Pfam" id="PF13302">
    <property type="entry name" value="Acetyltransf_3"/>
    <property type="match status" value="1"/>
</dbReference>
<evidence type="ECO:0000313" key="3">
    <source>
        <dbReference type="Proteomes" id="UP000293331"/>
    </source>
</evidence>
<dbReference type="PANTHER" id="PTHR43328:SF1">
    <property type="entry name" value="N-ACETYLTRANSFERASE DOMAIN-CONTAINING PROTEIN"/>
    <property type="match status" value="1"/>
</dbReference>
<dbReference type="GO" id="GO:0016747">
    <property type="term" value="F:acyltransferase activity, transferring groups other than amino-acyl groups"/>
    <property type="evidence" value="ECO:0007669"/>
    <property type="project" value="InterPro"/>
</dbReference>
<reference evidence="2 3" key="1">
    <citation type="submission" date="2019-02" db="EMBL/GenBank/DDBJ databases">
        <title>Bacterial novel species Mucilaginibacter sp. 17JY9-4 isolated from soil.</title>
        <authorList>
            <person name="Jung H.-Y."/>
        </authorList>
    </citation>
    <scope>NUCLEOTIDE SEQUENCE [LARGE SCALE GENOMIC DNA]</scope>
    <source>
        <strain evidence="2 3">17JY9-4</strain>
    </source>
</reference>
<dbReference type="InterPro" id="IPR016181">
    <property type="entry name" value="Acyl_CoA_acyltransferase"/>
</dbReference>
<proteinExistence type="predicted"/>
<dbReference type="Proteomes" id="UP000293331">
    <property type="component" value="Unassembled WGS sequence"/>
</dbReference>
<dbReference type="SUPFAM" id="SSF55729">
    <property type="entry name" value="Acyl-CoA N-acyltransferases (Nat)"/>
    <property type="match status" value="1"/>
</dbReference>
<keyword evidence="3" id="KW-1185">Reference proteome</keyword>
<dbReference type="PROSITE" id="PS51186">
    <property type="entry name" value="GNAT"/>
    <property type="match status" value="1"/>
</dbReference>
<keyword evidence="2" id="KW-0808">Transferase</keyword>
<feature type="domain" description="N-acetyltransferase" evidence="1">
    <location>
        <begin position="17"/>
        <end position="166"/>
    </location>
</feature>
<dbReference type="AlphaFoldDB" id="A0A4Q5LMA6"/>
<dbReference type="Gene3D" id="3.40.630.30">
    <property type="match status" value="1"/>
</dbReference>
<dbReference type="RefSeq" id="WP_129877612.1">
    <property type="nucleotide sequence ID" value="NZ_SEWG01000006.1"/>
</dbReference>
<dbReference type="InterPro" id="IPR000182">
    <property type="entry name" value="GNAT_dom"/>
</dbReference>
<protein>
    <submittedName>
        <fullName evidence="2">N-acetyltransferase</fullName>
    </submittedName>
</protein>
<dbReference type="EMBL" id="SEWG01000006">
    <property type="protein sequence ID" value="RYU87918.1"/>
    <property type="molecule type" value="Genomic_DNA"/>
</dbReference>
<sequence>MEIKGSQFTLRYWQATDAISLQKHANNPKVPAYLLDRFPSPYTLADAEEFIGLMLKQEPKTNFVIEINGEAAGGIGLEFRTDVYRKSPLIGYWLAEQYWGNGIITEAVKLVTDYAFNNFDIICIMAFIFSNNTASMRVLEKAGYIKQAELKQTVIKNGEIMGEDVYVAYRQ</sequence>
<evidence type="ECO:0000313" key="2">
    <source>
        <dbReference type="EMBL" id="RYU87918.1"/>
    </source>
</evidence>
<accession>A0A4Q5LMA6</accession>
<comment type="caution">
    <text evidence="2">The sequence shown here is derived from an EMBL/GenBank/DDBJ whole genome shotgun (WGS) entry which is preliminary data.</text>
</comment>